<evidence type="ECO:0000256" key="1">
    <source>
        <dbReference type="ARBA" id="ARBA00008748"/>
    </source>
</evidence>
<dbReference type="UniPathway" id="UPA00340">
    <property type="reaction ID" value="UER00458"/>
</dbReference>
<name>A0A3P3TVF7_9BACL</name>
<keyword evidence="6" id="KW-0479">Metal-binding</keyword>
<dbReference type="EMBL" id="RRCN01000001">
    <property type="protein sequence ID" value="RRJ61820.1"/>
    <property type="molecule type" value="Genomic_DNA"/>
</dbReference>
<evidence type="ECO:0000313" key="8">
    <source>
        <dbReference type="EMBL" id="RRJ61820.1"/>
    </source>
</evidence>
<dbReference type="AlphaFoldDB" id="A0A3P3TVF7"/>
<feature type="binding site" evidence="6">
    <location>
        <position position="386"/>
    </location>
    <ligand>
        <name>Mg(2+)</name>
        <dbReference type="ChEBI" id="CHEBI:18420"/>
    </ligand>
</feature>
<comment type="subunit">
    <text evidence="6">Homodimer.</text>
</comment>
<comment type="catalytic activity">
    <reaction evidence="6">
        <text>acetate + ATP = acetyl phosphate + ADP</text>
        <dbReference type="Rhea" id="RHEA:11352"/>
        <dbReference type="ChEBI" id="CHEBI:22191"/>
        <dbReference type="ChEBI" id="CHEBI:30089"/>
        <dbReference type="ChEBI" id="CHEBI:30616"/>
        <dbReference type="ChEBI" id="CHEBI:456216"/>
        <dbReference type="EC" id="2.7.2.1"/>
    </reaction>
</comment>
<evidence type="ECO:0000256" key="5">
    <source>
        <dbReference type="ARBA" id="ARBA00022840"/>
    </source>
</evidence>
<dbReference type="Proteomes" id="UP000267017">
    <property type="component" value="Unassembled WGS sequence"/>
</dbReference>
<dbReference type="InterPro" id="IPR004372">
    <property type="entry name" value="Ac/propionate_kinase"/>
</dbReference>
<dbReference type="GO" id="GO:0005524">
    <property type="term" value="F:ATP binding"/>
    <property type="evidence" value="ECO:0007669"/>
    <property type="project" value="UniProtKB-KW"/>
</dbReference>
<dbReference type="EC" id="2.7.2.1" evidence="6"/>
<dbReference type="OrthoDB" id="9802453at2"/>
<keyword evidence="6" id="KW-0963">Cytoplasm</keyword>
<dbReference type="RefSeq" id="WP_128629746.1">
    <property type="nucleotide sequence ID" value="NZ_RRCN01000001.1"/>
</dbReference>
<evidence type="ECO:0000256" key="3">
    <source>
        <dbReference type="ARBA" id="ARBA00022741"/>
    </source>
</evidence>
<dbReference type="InterPro" id="IPR023865">
    <property type="entry name" value="Aliphatic_acid_kinase_CS"/>
</dbReference>
<sequence length="413" mass="45137">MKVLVINSGSSSLKYQLFDMKDESVLAKGIIEEIGTEQAIHRQECTPPLPPQTGLRILEHKEAITHMLAALTDPGSGSIASVREIAAVGHRIAHGGEFFSDAALVDDEVLQAVRRNIELAPLHNPANLKGIESFRQLLGEETPMVCVFDTAFHQTMPQESYMYPLPRVLYDRHKIRRYGFHGTSHKYVSVRLGEITGHPLQGTRVISCHIGNGASITAIRDGKSVDTSMGMTPLEGLMMGTRCGDIDPAIIPFVMAKENLSLGEINSLLNKHSGLAGISGQGSDLREIIRCADEGHEGARLALNMYVQRIRKYIGSYCAVLNGLDTLVFTGGVGENSDYIRAKVCESLSYLGLELDPELNRSRSPGERKISTPASRVAVHIIPTNEELMIARDTQRLIQQRAASAAVHQSVPL</sequence>
<feature type="binding site" evidence="6">
    <location>
        <begin position="209"/>
        <end position="213"/>
    </location>
    <ligand>
        <name>ATP</name>
        <dbReference type="ChEBI" id="CHEBI:30616"/>
    </ligand>
</feature>
<dbReference type="PIRSF" id="PIRSF000722">
    <property type="entry name" value="Acetate_prop_kin"/>
    <property type="match status" value="1"/>
</dbReference>
<dbReference type="GO" id="GO:0005737">
    <property type="term" value="C:cytoplasm"/>
    <property type="evidence" value="ECO:0007669"/>
    <property type="project" value="UniProtKB-SubCell"/>
</dbReference>
<comment type="similarity">
    <text evidence="1 6 7">Belongs to the acetokinase family.</text>
</comment>
<evidence type="ECO:0000256" key="6">
    <source>
        <dbReference type="HAMAP-Rule" id="MF_00020"/>
    </source>
</evidence>
<dbReference type="InterPro" id="IPR000890">
    <property type="entry name" value="Aliphatic_acid_kin_short-chain"/>
</dbReference>
<proteinExistence type="inferred from homology"/>
<keyword evidence="3 6" id="KW-0547">Nucleotide-binding</keyword>
<accession>A0A3P3TVF7</accession>
<feature type="site" description="Transition state stabilizer" evidence="6">
    <location>
        <position position="242"/>
    </location>
</feature>
<reference evidence="8 9" key="1">
    <citation type="submission" date="2018-11" db="EMBL/GenBank/DDBJ databases">
        <title>Genome sequencing of Paenibacillus sp. KCOM 3021 (= ChDC PVNT-B20).</title>
        <authorList>
            <person name="Kook J.-K."/>
            <person name="Park S.-N."/>
            <person name="Lim Y.K."/>
        </authorList>
    </citation>
    <scope>NUCLEOTIDE SEQUENCE [LARGE SCALE GENOMIC DNA]</scope>
    <source>
        <strain evidence="8 9">KCOM 3021</strain>
    </source>
</reference>
<keyword evidence="6" id="KW-0460">Magnesium</keyword>
<evidence type="ECO:0000313" key="9">
    <source>
        <dbReference type="Proteomes" id="UP000267017"/>
    </source>
</evidence>
<gene>
    <name evidence="6" type="primary">ackA</name>
    <name evidence="8" type="ORF">EHV15_01650</name>
</gene>
<dbReference type="GO" id="GO:0008776">
    <property type="term" value="F:acetate kinase activity"/>
    <property type="evidence" value="ECO:0007669"/>
    <property type="project" value="UniProtKB-UniRule"/>
</dbReference>
<dbReference type="Pfam" id="PF00871">
    <property type="entry name" value="Acetate_kinase"/>
    <property type="match status" value="1"/>
</dbReference>
<comment type="function">
    <text evidence="6">Catalyzes the formation of acetyl phosphate from acetate and ATP. Can also catalyze the reverse reaction.</text>
</comment>
<dbReference type="PANTHER" id="PTHR21060">
    <property type="entry name" value="ACETATE KINASE"/>
    <property type="match status" value="1"/>
</dbReference>
<feature type="active site" description="Proton donor/acceptor" evidence="6">
    <location>
        <position position="149"/>
    </location>
</feature>
<comment type="cofactor">
    <cofactor evidence="6">
        <name>Mg(2+)</name>
        <dbReference type="ChEBI" id="CHEBI:18420"/>
    </cofactor>
    <cofactor evidence="6">
        <name>Mn(2+)</name>
        <dbReference type="ChEBI" id="CHEBI:29035"/>
    </cofactor>
    <text evidence="6">Mg(2+). Can also accept Mn(2+).</text>
</comment>
<protein>
    <recommendedName>
        <fullName evidence="6">Acetate kinase</fullName>
        <ecNumber evidence="6">2.7.2.1</ecNumber>
    </recommendedName>
    <alternativeName>
        <fullName evidence="6">Acetokinase</fullName>
    </alternativeName>
</protein>
<dbReference type="GO" id="GO:0000287">
    <property type="term" value="F:magnesium ion binding"/>
    <property type="evidence" value="ECO:0007669"/>
    <property type="project" value="UniProtKB-UniRule"/>
</dbReference>
<feature type="binding site" evidence="6">
    <location>
        <begin position="332"/>
        <end position="336"/>
    </location>
    <ligand>
        <name>ATP</name>
        <dbReference type="ChEBI" id="CHEBI:30616"/>
    </ligand>
</feature>
<dbReference type="CDD" id="cd24010">
    <property type="entry name" value="ASKHA_NBD_AcK_PK"/>
    <property type="match status" value="1"/>
</dbReference>
<dbReference type="PROSITE" id="PS01076">
    <property type="entry name" value="ACETATE_KINASE_2"/>
    <property type="match status" value="1"/>
</dbReference>
<feature type="site" description="Transition state stabilizer" evidence="6">
    <location>
        <position position="181"/>
    </location>
</feature>
<comment type="pathway">
    <text evidence="6">Metabolic intermediate biosynthesis; acetyl-CoA biosynthesis; acetyl-CoA from acetate: step 1/2.</text>
</comment>
<dbReference type="SUPFAM" id="SSF53067">
    <property type="entry name" value="Actin-like ATPase domain"/>
    <property type="match status" value="2"/>
</dbReference>
<evidence type="ECO:0000256" key="7">
    <source>
        <dbReference type="RuleBase" id="RU003835"/>
    </source>
</evidence>
<feature type="binding site" evidence="6">
    <location>
        <position position="14"/>
    </location>
    <ligand>
        <name>ATP</name>
        <dbReference type="ChEBI" id="CHEBI:30616"/>
    </ligand>
</feature>
<dbReference type="PROSITE" id="PS01075">
    <property type="entry name" value="ACETATE_KINASE_1"/>
    <property type="match status" value="1"/>
</dbReference>
<dbReference type="PRINTS" id="PR00471">
    <property type="entry name" value="ACETATEKNASE"/>
</dbReference>
<dbReference type="PANTHER" id="PTHR21060:SF15">
    <property type="entry name" value="ACETATE KINASE-RELATED"/>
    <property type="match status" value="1"/>
</dbReference>
<feature type="binding site" evidence="6">
    <location>
        <position position="7"/>
    </location>
    <ligand>
        <name>Mg(2+)</name>
        <dbReference type="ChEBI" id="CHEBI:18420"/>
    </ligand>
</feature>
<dbReference type="NCBIfam" id="TIGR00016">
    <property type="entry name" value="ackA"/>
    <property type="match status" value="1"/>
</dbReference>
<organism evidence="8 9">
    <name type="scientific">Paenibacillus oralis</name>
    <dbReference type="NCBI Taxonomy" id="2490856"/>
    <lineage>
        <taxon>Bacteria</taxon>
        <taxon>Bacillati</taxon>
        <taxon>Bacillota</taxon>
        <taxon>Bacilli</taxon>
        <taxon>Bacillales</taxon>
        <taxon>Paenibacillaceae</taxon>
        <taxon>Paenibacillus</taxon>
    </lineage>
</organism>
<dbReference type="GO" id="GO:0006085">
    <property type="term" value="P:acetyl-CoA biosynthetic process"/>
    <property type="evidence" value="ECO:0007669"/>
    <property type="project" value="UniProtKB-UniRule"/>
</dbReference>
<dbReference type="HAMAP" id="MF_00020">
    <property type="entry name" value="Acetate_kinase"/>
    <property type="match status" value="1"/>
</dbReference>
<evidence type="ECO:0000256" key="2">
    <source>
        <dbReference type="ARBA" id="ARBA00022679"/>
    </source>
</evidence>
<feature type="binding site" evidence="6">
    <location>
        <position position="91"/>
    </location>
    <ligand>
        <name>substrate</name>
    </ligand>
</feature>
<dbReference type="Gene3D" id="3.30.420.40">
    <property type="match status" value="2"/>
</dbReference>
<evidence type="ECO:0000256" key="4">
    <source>
        <dbReference type="ARBA" id="ARBA00022777"/>
    </source>
</evidence>
<feature type="binding site" evidence="6">
    <location>
        <begin position="284"/>
        <end position="286"/>
    </location>
    <ligand>
        <name>ATP</name>
        <dbReference type="ChEBI" id="CHEBI:30616"/>
    </ligand>
</feature>
<keyword evidence="2 6" id="KW-0808">Transferase</keyword>
<comment type="caution">
    <text evidence="8">The sequence shown here is derived from an EMBL/GenBank/DDBJ whole genome shotgun (WGS) entry which is preliminary data.</text>
</comment>
<dbReference type="GO" id="GO:0006083">
    <property type="term" value="P:acetate metabolic process"/>
    <property type="evidence" value="ECO:0007669"/>
    <property type="project" value="TreeGrafter"/>
</dbReference>
<dbReference type="InterPro" id="IPR043129">
    <property type="entry name" value="ATPase_NBD"/>
</dbReference>
<keyword evidence="9" id="KW-1185">Reference proteome</keyword>
<keyword evidence="4 6" id="KW-0418">Kinase</keyword>
<comment type="subcellular location">
    <subcellularLocation>
        <location evidence="6">Cytoplasm</location>
    </subcellularLocation>
</comment>
<keyword evidence="5 6" id="KW-0067">ATP-binding</keyword>